<dbReference type="InterPro" id="IPR001204">
    <property type="entry name" value="Phos_transporter"/>
</dbReference>
<dbReference type="GO" id="GO:0005315">
    <property type="term" value="F:phosphate transmembrane transporter activity"/>
    <property type="evidence" value="ECO:0007669"/>
    <property type="project" value="InterPro"/>
</dbReference>
<keyword evidence="3 6" id="KW-0812">Transmembrane</keyword>
<proteinExistence type="predicted"/>
<dbReference type="PANTHER" id="PTHR11101">
    <property type="entry name" value="PHOSPHATE TRANSPORTER"/>
    <property type="match status" value="1"/>
</dbReference>
<dbReference type="PATRIC" id="fig|1262449.3.peg.3922"/>
<reference evidence="8 9" key="3">
    <citation type="journal article" name="Genome Announc.">
        <title>Improved Draft Genome Sequence of Clostridium pasteurianum Strain ATCC 6013 (DSM 525) Using a Hybrid Next-Generation Sequencing Approach.</title>
        <authorList>
            <person name="Pyne M.E."/>
            <person name="Utturkar S."/>
            <person name="Brown S.D."/>
            <person name="Moo-Young M."/>
            <person name="Chung D.A."/>
            <person name="Chou C.P."/>
        </authorList>
    </citation>
    <scope>NUCLEOTIDE SEQUENCE [LARGE SCALE GENOMIC DNA]</scope>
    <source>
        <strain evidence="8 9">ATCC 6013</strain>
    </source>
</reference>
<dbReference type="KEGG" id="cpae:CPAST_c36370"/>
<dbReference type="RefSeq" id="WP_003448046.1">
    <property type="nucleotide sequence ID" value="NZ_ANZB01000019.1"/>
</dbReference>
<dbReference type="GO" id="GO:0016020">
    <property type="term" value="C:membrane"/>
    <property type="evidence" value="ECO:0007669"/>
    <property type="project" value="UniProtKB-SubCell"/>
</dbReference>
<dbReference type="Proteomes" id="UP000028042">
    <property type="component" value="Unassembled WGS sequence"/>
</dbReference>
<dbReference type="EMBL" id="JPGY02000001">
    <property type="protein sequence ID" value="KRU14294.1"/>
    <property type="molecule type" value="Genomic_DNA"/>
</dbReference>
<keyword evidence="4 6" id="KW-1133">Transmembrane helix</keyword>
<reference evidence="8" key="2">
    <citation type="submission" date="2015-10" db="EMBL/GenBank/DDBJ databases">
        <title>Improved Draft Genome Sequence of Clostridium pasteurianum Strain ATCC 6013 (DSM 525) Using a Hybrid Next-Generation Sequencing Approach.</title>
        <authorList>
            <person name="Pyne M.E."/>
            <person name="Utturkar S.M."/>
            <person name="Brown S.D."/>
            <person name="Moo-Young M."/>
            <person name="Chung D.A."/>
            <person name="Chou P.C."/>
        </authorList>
    </citation>
    <scope>NUCLEOTIDE SEQUENCE</scope>
    <source>
        <strain evidence="8">ATCC 6013</strain>
    </source>
</reference>
<feature type="transmembrane region" description="Helical" evidence="6">
    <location>
        <begin position="72"/>
        <end position="92"/>
    </location>
</feature>
<feature type="transmembrane region" description="Helical" evidence="6">
    <location>
        <begin position="307"/>
        <end position="329"/>
    </location>
</feature>
<feature type="transmembrane region" description="Helical" evidence="6">
    <location>
        <begin position="42"/>
        <end position="60"/>
    </location>
</feature>
<evidence type="ECO:0000313" key="7">
    <source>
        <dbReference type="EMBL" id="AJA53681.1"/>
    </source>
</evidence>
<evidence type="ECO:0000256" key="1">
    <source>
        <dbReference type="ARBA" id="ARBA00004141"/>
    </source>
</evidence>
<evidence type="ECO:0000256" key="3">
    <source>
        <dbReference type="ARBA" id="ARBA00022692"/>
    </source>
</evidence>
<evidence type="ECO:0000256" key="2">
    <source>
        <dbReference type="ARBA" id="ARBA00022448"/>
    </source>
</evidence>
<evidence type="ECO:0000256" key="4">
    <source>
        <dbReference type="ARBA" id="ARBA00022989"/>
    </source>
</evidence>
<sequence>MHSSIIYLSVIIVVLALIFDFINGFHDSANAIATSVSTRVLSMKWAIIMSAVLNFIGAFMNEKVAKTIGDGIVNTNLISPSVIIIAICSAIIWDLLTWYIAIPSSSSHALIGSLIGASIVYQTSFSVVNWTTFLIRVIIPLFLSPIVGFIFGYLCMIILQWILRGIKPSTVSSFFAKAQITSAMLMALNHGGNDAQKSMGVISMALVSGGLISNFYIPTWVKGSCALAMALGTSIGGYKIIKTMGMNMAKLAPVNGFAAETSAAAVIFSSTMMNAPVSTTQIISSSIMGVAASHRLSSVRWIIAKNILWAWIITIPVCILISSIISLVIKML</sequence>
<dbReference type="KEGG" id="cpat:CLPA_c36370"/>
<evidence type="ECO:0000313" key="10">
    <source>
        <dbReference type="Proteomes" id="UP000030905"/>
    </source>
</evidence>
<evidence type="ECO:0000313" key="8">
    <source>
        <dbReference type="EMBL" id="KRU14294.1"/>
    </source>
</evidence>
<gene>
    <name evidence="7" type="primary">pit</name>
    <name evidence="7" type="ORF">CLPA_c36370</name>
    <name evidence="8" type="ORF">CP6013_03552</name>
</gene>
<keyword evidence="5 6" id="KW-0472">Membrane</keyword>
<keyword evidence="2" id="KW-0813">Transport</keyword>
<accession>A0A0H3JAN2</accession>
<keyword evidence="10" id="KW-1185">Reference proteome</keyword>
<comment type="subcellular location">
    <subcellularLocation>
        <location evidence="1">Membrane</location>
        <topology evidence="1">Multi-pass membrane protein</topology>
    </subcellularLocation>
</comment>
<dbReference type="EMBL" id="CP009268">
    <property type="protein sequence ID" value="AJA53681.1"/>
    <property type="molecule type" value="Genomic_DNA"/>
</dbReference>
<dbReference type="Pfam" id="PF01384">
    <property type="entry name" value="PHO4"/>
    <property type="match status" value="1"/>
</dbReference>
<protein>
    <submittedName>
        <fullName evidence="7 8">Phosphate transporter</fullName>
    </submittedName>
</protein>
<dbReference type="GeneID" id="93075730"/>
<feature type="transmembrane region" description="Helical" evidence="6">
    <location>
        <begin position="98"/>
        <end position="121"/>
    </location>
</feature>
<feature type="transmembrane region" description="Helical" evidence="6">
    <location>
        <begin position="5"/>
        <end position="22"/>
    </location>
</feature>
<dbReference type="eggNOG" id="COG0306">
    <property type="taxonomic scope" value="Bacteria"/>
</dbReference>
<reference evidence="7 10" key="1">
    <citation type="journal article" date="2015" name="Genome Announc.">
        <title>Complete Genome Sequence of the Nitrogen-Fixing and Solvent-Producing Clostridium pasteurianum DSM 525.</title>
        <authorList>
            <person name="Poehlein A."/>
            <person name="Grosse-Honebrink A."/>
            <person name="Zhang Y."/>
            <person name="Minton N.P."/>
            <person name="Daniel R."/>
        </authorList>
    </citation>
    <scope>NUCLEOTIDE SEQUENCE [LARGE SCALE GENOMIC DNA]</scope>
    <source>
        <strain evidence="7">DSM 525</strain>
        <strain evidence="10">DSM 525 / ATCC 6013</strain>
    </source>
</reference>
<dbReference type="GO" id="GO:0035435">
    <property type="term" value="P:phosphate ion transmembrane transport"/>
    <property type="evidence" value="ECO:0007669"/>
    <property type="project" value="TreeGrafter"/>
</dbReference>
<evidence type="ECO:0000313" key="9">
    <source>
        <dbReference type="Proteomes" id="UP000028042"/>
    </source>
</evidence>
<feature type="transmembrane region" description="Helical" evidence="6">
    <location>
        <begin position="133"/>
        <end position="163"/>
    </location>
</feature>
<evidence type="ECO:0000256" key="5">
    <source>
        <dbReference type="ARBA" id="ARBA00023136"/>
    </source>
</evidence>
<feature type="transmembrane region" description="Helical" evidence="6">
    <location>
        <begin position="223"/>
        <end position="241"/>
    </location>
</feature>
<dbReference type="PANTHER" id="PTHR11101:SF80">
    <property type="entry name" value="PHOSPHATE TRANSPORTER"/>
    <property type="match status" value="1"/>
</dbReference>
<dbReference type="AlphaFoldDB" id="A0A0H3JAN2"/>
<evidence type="ECO:0000256" key="6">
    <source>
        <dbReference type="SAM" id="Phobius"/>
    </source>
</evidence>
<dbReference type="Proteomes" id="UP000030905">
    <property type="component" value="Chromosome"/>
</dbReference>
<name>A0A0H3JAN2_CLOPA</name>
<organism evidence="7 10">
    <name type="scientific">Clostridium pasteurianum DSM 525 = ATCC 6013</name>
    <dbReference type="NCBI Taxonomy" id="1262449"/>
    <lineage>
        <taxon>Bacteria</taxon>
        <taxon>Bacillati</taxon>
        <taxon>Bacillota</taxon>
        <taxon>Clostridia</taxon>
        <taxon>Eubacteriales</taxon>
        <taxon>Clostridiaceae</taxon>
        <taxon>Clostridium</taxon>
    </lineage>
</organism>